<evidence type="ECO:0000256" key="2">
    <source>
        <dbReference type="PROSITE-ProRule" id="PRU00076"/>
    </source>
</evidence>
<dbReference type="Pfam" id="PF00754">
    <property type="entry name" value="F5_F8_type_C"/>
    <property type="match status" value="1"/>
</dbReference>
<proteinExistence type="predicted"/>
<keyword evidence="2" id="KW-0245">EGF-like domain</keyword>
<feature type="region of interest" description="Disordered" evidence="3">
    <location>
        <begin position="390"/>
        <end position="412"/>
    </location>
</feature>
<evidence type="ECO:0000313" key="7">
    <source>
        <dbReference type="Proteomes" id="UP001178507"/>
    </source>
</evidence>
<dbReference type="Gene3D" id="2.60.120.200">
    <property type="match status" value="2"/>
</dbReference>
<sequence>MWLHLQRDRGPQVPTSPQAKLAFGGPRGRQPARRSFWALALLASVPARADLDFQAFTRDPQGYDSHIRLVDGSQIEYYSDEFNELCPELGAGPIAAENPLGQGCHADGGTCMQGISQRFQHPQVRQVEPAQRAALPDMQYLDDGQLDNPYSGRVSAGNYTEVVTTKEFIPDGDLLPLPHTRTQLCHYALRLTQPVSAQNSAAWSRFKQLVAYGFETEFHFRVFHRTKECFIDDWCEPAGADGFAFVVQNEGRKIVGNDISGNGYGFRYSLAVEFDMHRNVDLGELSGNHISVHVPARKGEPNSADHGVSSIAYTDDIPPLQEGTHVVRIKYDVRMRRWDQRGSDFDSDATGAFFRLQESGRAGLLSVELDGRRVIVVPVDLAQVVNVDGTQKASANTPRQPDPESYDEKGASPGRAWVGFSSSTSYFQYQSVDILSWTFQEMPACPIDGVEDSRRTVRGEGPEVRCIIRTGTEGRSTCTWDGQSYCGLIIQNAGRSAIKISAHTSHHLPHEYEGCDYGVLDWDALHPWFLGCRRTVRFTHELQELWITSLDGVRAITISDDQILQKAPVLFKRQSLFQYCVMEHKYDPFAFYFAECNCEYCMRLLSISNLYNILYQHKCSARYGLFCPCFEASEVAHDTSQWTTLDPLRHMRIHICRGCSFTSHCALMLKVAICEISDTGYQLGNPLAPTILSNGFINTSLDENRVPTGYLRGDACNCEPQVRPYIGDTEGRSGLCSEQSNLGSGTFVDLFGCADLCQQTARCNFLTFWEISGECRIYKECFWELCSNDYCFQSSTYRNEALGEYLTLRGSVQEFIVFPRRTLQTNSEDCQSCLHLYDHTHCLHQCGNPDLVPYLHWPAGQACATCIFAGNRMHEMNLQQTQIVKDCVYAAIRSSQDPWVACDEVALEQSGSAAQDLFNGVTTHYLSECPGRGFKNIGAVCVPNLHAMNAFPLQVLSRMAAINDTVWGSELQCLNAVCEMVPRWTCYERWVEWVLNGNNSAAGMLPNLQSTMVNDAPITPASLAFNGELIHGYMDLNKSREQLMVSDPVELQTENATLEAWIRLGQVEEIKNMVLQVPAYPNSEWSEDYLPKFACDGILTTYWSSQVGIRGIQTHEASLWLDLDGFQNGGAVIIYWKEPASDYSVSVSLDNLTWWTIIEVQGNQDTYNFHEAFFGAKFLKLHMTRAAATRGPGIDEGKPVFSIYELEVERDTNVARLKTTTIFNFFEKPPESAIDGDLETSWMTAIGSPSAEFYVDLGTTVKVMATKLSWRFRPGSVKVFVGPNPCSAGVPTEQFLSLSSGLVLDFFEVTANWEGQCMVVVIEETRTFFGEQYVGIREVEFYTDSDDLAPNGTINSSFPDQVHHLTDVSNCLDGNPATYWLLQPQEDPTTVTVDLGAIFQIMSIEIRFASVDGEDYFASRFYTEMGTELVSWEMFEVDAQQGSRTMSHYFQVYRLGRYVRFVFEQVFGLNPEGRLGIEDFVIRKVSDNLARRSGVTVSASSSWVEAEPIIYDGNLRPHDGAFAVDDNFDTWFGAAYGLTDFANAFLQVTFPSLVLVDIAAVRWKYPASEIFGLCSAGLEGEDFSTVANVDKNTAYVTPVVFYSSYACRRVRVTLGPNMGTFGQQPVIAIREIEVYSTQEDITLNRPVSANDGSVAAFATDDSDVTVWSSLSLNETWLTIDTESNFSAWGARILSPSTSIIDAFDIQVSDDGDVFDTVYTVQSNLNNDLWVIQRFSGRYVRFVFKVSLANAFYVRTIRIFATPNLALGQETYAPYRWDHSGVEAVDGLNETIWLSEPLATRANVRLDLGEQTFIAGGMELFWLYPPTDFGIFLSNDTVSWEVLWSTTGNYNYATVIGCPDLCYWESQYIEIRMTRASPDNGDGLYALKSFNVYFDTNLAHFKPITATKTMPGNPFAPENAIDGDESSFWMPAQRASNSYITFDMTYDVLICGFTVNWVRPPVQYYVEYEEADTFIWKFVNRWVTWGGFANVGYQQEWFDGFPARRLRVTIEEKHLLPEGRVSALADVHLNVWERSENLALNRQVIPSEETILGNLASNAVDGNERGTYWYPAEGSPQAWIIVQLDPIAPVPGVPPQGHPVGRIVVVWRFPPGDLTLERQMNQEWLMLAQWTDYMELITDWAGMRSANAIRLNIDKSNTVCDPPDPFCQEIGILEIKVYKYAYSLPNAVEPDVNPWSAVPEYMVDPDKDSYWMGPPLFDGDNIYISVDLGKVYNATDIEIYFGWRAQVVYLSISEDAVNYIEKPLSSGNVLGLLTLAEKGLTFQVRYVTLWVQRGFQDAETGKWGTTVRDFGVLQFSNIVRGKVPITDSVWEYPGSWTVDDDLSTEWTSRFGALEARLIYDLGRPRNVAGMTWVFGHIAGRVDVHYANRNDNRSNWQKAYGLVGNIDTDIMVPTTVHFKCRYIRLTLFEPRTREFWHPDHFEDTELWNSLLSLKDFKAYEHTGGGGVLGFQSVDGMQYTTITYGLRQPGEWILSSEEDLATQDLTVNYTFNDVGSIVHIAMTKQKVGGDSTHRLMQYALYRNGMTYGMPYTVREPVNRMNGVGSTRVVLGVRSSAHYPVPATDPGPTDPDPRNGVIHGFSHSPFFEGWIYNVTLFKNALTAEEVRGLYEAHAQGGQEVGCHCFDACPTGGNRFFPNVQVPCSGQGACLRTSGQAFARGRCECNPGYSGDACQHHCSDLSTYGCCEVDDDCPVGHMCDLVTHACYEPTA</sequence>
<dbReference type="InterPro" id="IPR056573">
    <property type="entry name" value="Lectin_L-type_dom"/>
</dbReference>
<dbReference type="Proteomes" id="UP001178507">
    <property type="component" value="Unassembled WGS sequence"/>
</dbReference>
<comment type="caution">
    <text evidence="6">The sequence shown here is derived from an EMBL/GenBank/DDBJ whole genome shotgun (WGS) entry which is preliminary data.</text>
</comment>
<name>A0AA36MXV6_9DINO</name>
<feature type="domain" description="F5/8 type C" evidence="4">
    <location>
        <begin position="1336"/>
        <end position="1461"/>
    </location>
</feature>
<feature type="domain" description="EGF-like" evidence="5">
    <location>
        <begin position="2651"/>
        <end position="2690"/>
    </location>
</feature>
<gene>
    <name evidence="6" type="ORF">EVOR1521_LOCUS10033</name>
</gene>
<protein>
    <submittedName>
        <fullName evidence="6">Uncharacterized protein</fullName>
    </submittedName>
</protein>
<dbReference type="PROSITE" id="PS50022">
    <property type="entry name" value="FA58C_3"/>
    <property type="match status" value="2"/>
</dbReference>
<reference evidence="6" key="1">
    <citation type="submission" date="2023-08" db="EMBL/GenBank/DDBJ databases">
        <authorList>
            <person name="Chen Y."/>
            <person name="Shah S."/>
            <person name="Dougan E. K."/>
            <person name="Thang M."/>
            <person name="Chan C."/>
        </authorList>
    </citation>
    <scope>NUCLEOTIDE SEQUENCE</scope>
</reference>
<accession>A0AA36MXV6</accession>
<evidence type="ECO:0000259" key="5">
    <source>
        <dbReference type="PROSITE" id="PS50026"/>
    </source>
</evidence>
<dbReference type="CDD" id="cd01951">
    <property type="entry name" value="lectin_L-type"/>
    <property type="match status" value="1"/>
</dbReference>
<dbReference type="InterPro" id="IPR000742">
    <property type="entry name" value="EGF"/>
</dbReference>
<dbReference type="InterPro" id="IPR000421">
    <property type="entry name" value="FA58C"/>
</dbReference>
<dbReference type="SUPFAM" id="SSF49899">
    <property type="entry name" value="Concanavalin A-like lectins/glucanases"/>
    <property type="match status" value="2"/>
</dbReference>
<keyword evidence="1 2" id="KW-1015">Disulfide bond</keyword>
<dbReference type="InterPro" id="IPR008979">
    <property type="entry name" value="Galactose-bd-like_sf"/>
</dbReference>
<dbReference type="PROSITE" id="PS00022">
    <property type="entry name" value="EGF_1"/>
    <property type="match status" value="1"/>
</dbReference>
<feature type="compositionally biased region" description="Basic and acidic residues" evidence="3">
    <location>
        <begin position="1"/>
        <end position="10"/>
    </location>
</feature>
<comment type="caution">
    <text evidence="2">Lacks conserved residue(s) required for the propagation of feature annotation.</text>
</comment>
<dbReference type="InterPro" id="IPR013320">
    <property type="entry name" value="ConA-like_dom_sf"/>
</dbReference>
<dbReference type="Gene3D" id="2.60.120.260">
    <property type="entry name" value="Galactose-binding domain-like"/>
    <property type="match status" value="8"/>
</dbReference>
<dbReference type="EMBL" id="CAUJNA010000935">
    <property type="protein sequence ID" value="CAJ1382713.1"/>
    <property type="molecule type" value="Genomic_DNA"/>
</dbReference>
<dbReference type="SUPFAM" id="SSF49785">
    <property type="entry name" value="Galactose-binding domain-like"/>
    <property type="match status" value="10"/>
</dbReference>
<evidence type="ECO:0000256" key="1">
    <source>
        <dbReference type="ARBA" id="ARBA00023157"/>
    </source>
</evidence>
<evidence type="ECO:0000313" key="6">
    <source>
        <dbReference type="EMBL" id="CAJ1382713.1"/>
    </source>
</evidence>
<organism evidence="6 7">
    <name type="scientific">Effrenium voratum</name>
    <dbReference type="NCBI Taxonomy" id="2562239"/>
    <lineage>
        <taxon>Eukaryota</taxon>
        <taxon>Sar</taxon>
        <taxon>Alveolata</taxon>
        <taxon>Dinophyceae</taxon>
        <taxon>Suessiales</taxon>
        <taxon>Symbiodiniaceae</taxon>
        <taxon>Effrenium</taxon>
    </lineage>
</organism>
<feature type="region of interest" description="Disordered" evidence="3">
    <location>
        <begin position="1"/>
        <end position="28"/>
    </location>
</feature>
<evidence type="ECO:0000256" key="3">
    <source>
        <dbReference type="SAM" id="MobiDB-lite"/>
    </source>
</evidence>
<feature type="domain" description="F5/8 type C" evidence="4">
    <location>
        <begin position="1622"/>
        <end position="1761"/>
    </location>
</feature>
<feature type="disulfide bond" evidence="2">
    <location>
        <begin position="2680"/>
        <end position="2689"/>
    </location>
</feature>
<dbReference type="PROSITE" id="PS50026">
    <property type="entry name" value="EGF_3"/>
    <property type="match status" value="1"/>
</dbReference>
<evidence type="ECO:0000259" key="4">
    <source>
        <dbReference type="PROSITE" id="PS50022"/>
    </source>
</evidence>
<keyword evidence="7" id="KW-1185">Reference proteome</keyword>
<feature type="compositionally biased region" description="Polar residues" evidence="3">
    <location>
        <begin position="390"/>
        <end position="399"/>
    </location>
</feature>